<reference evidence="6 7" key="1">
    <citation type="submission" date="2015-05" db="EMBL/GenBank/DDBJ databases">
        <title>Genome sequencing and analysis of members of genus Stenotrophomonas.</title>
        <authorList>
            <person name="Patil P.P."/>
            <person name="Midha S."/>
            <person name="Patil P.B."/>
        </authorList>
    </citation>
    <scope>NUCLEOTIDE SEQUENCE [LARGE SCALE GENOMIC DNA]</scope>
    <source>
        <strain evidence="6 7">DSM 18941</strain>
    </source>
</reference>
<dbReference type="PANTHER" id="PTHR45138">
    <property type="entry name" value="REGULATORY COMPONENTS OF SENSORY TRANSDUCTION SYSTEM"/>
    <property type="match status" value="1"/>
</dbReference>
<sequence>MALESELPAAASAGGAVLRAQLSPVEFALFAQYGVRRTLQADQVLFRRGDLGSSMFIIVSGTVSLDFGAGLAPKPMGCNDFFGELGLLIERHPRSCDARANCDSVLLEITHANFHRLIDQDPAMVVFFLRRTLSRVVSSEQRLIAQLSRRNHELETALGNLYSANHELHHTRELVYGDDLTGLSNRRALTAYLQKSHRSGHRPRGLLLIDCDDFKGLNDSYGHLAGDHALQCFGRILASVTGKDDIACRLGGDEFCVLLMDADAESLPRTADFVLEAVRHLIAYPGATVGACSLSIGMVLINEDHHWNDSYSRADQALYEAKREGGNRAHWWQG</sequence>
<comment type="catalytic activity">
    <reaction evidence="3">
        <text>2 GTP = 3',3'-c-di-GMP + 2 diphosphate</text>
        <dbReference type="Rhea" id="RHEA:24898"/>
        <dbReference type="ChEBI" id="CHEBI:33019"/>
        <dbReference type="ChEBI" id="CHEBI:37565"/>
        <dbReference type="ChEBI" id="CHEBI:58805"/>
        <dbReference type="EC" id="2.7.7.65"/>
    </reaction>
</comment>
<organism evidence="6 7">
    <name type="scientific">Stenotrophomonas terrae</name>
    <dbReference type="NCBI Taxonomy" id="405446"/>
    <lineage>
        <taxon>Bacteria</taxon>
        <taxon>Pseudomonadati</taxon>
        <taxon>Pseudomonadota</taxon>
        <taxon>Gammaproteobacteria</taxon>
        <taxon>Lysobacterales</taxon>
        <taxon>Lysobacteraceae</taxon>
        <taxon>Stenotrophomonas</taxon>
    </lineage>
</organism>
<dbReference type="SUPFAM" id="SSF55073">
    <property type="entry name" value="Nucleotide cyclase"/>
    <property type="match status" value="1"/>
</dbReference>
<dbReference type="InterPro" id="IPR000160">
    <property type="entry name" value="GGDEF_dom"/>
</dbReference>
<dbReference type="PROSITE" id="PS50887">
    <property type="entry name" value="GGDEF"/>
    <property type="match status" value="1"/>
</dbReference>
<name>A0A0R0CYA7_9GAMM</name>
<evidence type="ECO:0000256" key="2">
    <source>
        <dbReference type="ARBA" id="ARBA00012528"/>
    </source>
</evidence>
<protein>
    <recommendedName>
        <fullName evidence="2">diguanylate cyclase</fullName>
        <ecNumber evidence="2">2.7.7.65</ecNumber>
    </recommendedName>
</protein>
<comment type="caution">
    <text evidence="6">The sequence shown here is derived from an EMBL/GenBank/DDBJ whole genome shotgun (WGS) entry which is preliminary data.</text>
</comment>
<evidence type="ECO:0000256" key="3">
    <source>
        <dbReference type="ARBA" id="ARBA00034247"/>
    </source>
</evidence>
<dbReference type="GO" id="GO:1902201">
    <property type="term" value="P:negative regulation of bacterial-type flagellum-dependent cell motility"/>
    <property type="evidence" value="ECO:0007669"/>
    <property type="project" value="TreeGrafter"/>
</dbReference>
<dbReference type="Pfam" id="PF00027">
    <property type="entry name" value="cNMP_binding"/>
    <property type="match status" value="1"/>
</dbReference>
<dbReference type="GO" id="GO:0005737">
    <property type="term" value="C:cytoplasm"/>
    <property type="evidence" value="ECO:0007669"/>
    <property type="project" value="UniProtKB-SubCell"/>
</dbReference>
<dbReference type="CDD" id="cd01949">
    <property type="entry name" value="GGDEF"/>
    <property type="match status" value="1"/>
</dbReference>
<dbReference type="NCBIfam" id="TIGR00254">
    <property type="entry name" value="GGDEF"/>
    <property type="match status" value="1"/>
</dbReference>
<dbReference type="SUPFAM" id="SSF51206">
    <property type="entry name" value="cAMP-binding domain-like"/>
    <property type="match status" value="1"/>
</dbReference>
<dbReference type="Gene3D" id="3.30.70.270">
    <property type="match status" value="1"/>
</dbReference>
<evidence type="ECO:0000259" key="5">
    <source>
        <dbReference type="PROSITE" id="PS50887"/>
    </source>
</evidence>
<dbReference type="Pfam" id="PF00990">
    <property type="entry name" value="GGDEF"/>
    <property type="match status" value="1"/>
</dbReference>
<feature type="domain" description="Cyclic nucleotide-binding" evidence="4">
    <location>
        <begin position="18"/>
        <end position="118"/>
    </location>
</feature>
<dbReference type="EMBL" id="LDJJ01000010">
    <property type="protein sequence ID" value="KRG70833.1"/>
    <property type="molecule type" value="Genomic_DNA"/>
</dbReference>
<dbReference type="InterPro" id="IPR018490">
    <property type="entry name" value="cNMP-bd_dom_sf"/>
</dbReference>
<dbReference type="PANTHER" id="PTHR45138:SF9">
    <property type="entry name" value="DIGUANYLATE CYCLASE DGCM-RELATED"/>
    <property type="match status" value="1"/>
</dbReference>
<dbReference type="InterPro" id="IPR050469">
    <property type="entry name" value="Diguanylate_Cyclase"/>
</dbReference>
<dbReference type="EC" id="2.7.7.65" evidence="2"/>
<feature type="domain" description="GGDEF" evidence="5">
    <location>
        <begin position="202"/>
        <end position="334"/>
    </location>
</feature>
<dbReference type="AlphaFoldDB" id="A0A0R0CYA7"/>
<evidence type="ECO:0000256" key="1">
    <source>
        <dbReference type="ARBA" id="ARBA00004496"/>
    </source>
</evidence>
<dbReference type="GO" id="GO:0052621">
    <property type="term" value="F:diguanylate cyclase activity"/>
    <property type="evidence" value="ECO:0007669"/>
    <property type="project" value="UniProtKB-EC"/>
</dbReference>
<proteinExistence type="predicted"/>
<dbReference type="InterPro" id="IPR000595">
    <property type="entry name" value="cNMP-bd_dom"/>
</dbReference>
<dbReference type="InterPro" id="IPR014710">
    <property type="entry name" value="RmlC-like_jellyroll"/>
</dbReference>
<comment type="subcellular location">
    <subcellularLocation>
        <location evidence="1">Cytoplasm</location>
    </subcellularLocation>
</comment>
<dbReference type="SMART" id="SM00100">
    <property type="entry name" value="cNMP"/>
    <property type="match status" value="1"/>
</dbReference>
<keyword evidence="7" id="KW-1185">Reference proteome</keyword>
<dbReference type="PROSITE" id="PS50042">
    <property type="entry name" value="CNMP_BINDING_3"/>
    <property type="match status" value="1"/>
</dbReference>
<evidence type="ECO:0000259" key="4">
    <source>
        <dbReference type="PROSITE" id="PS50042"/>
    </source>
</evidence>
<dbReference type="SMART" id="SM00267">
    <property type="entry name" value="GGDEF"/>
    <property type="match status" value="1"/>
</dbReference>
<evidence type="ECO:0000313" key="6">
    <source>
        <dbReference type="EMBL" id="KRG70833.1"/>
    </source>
</evidence>
<gene>
    <name evidence="6" type="ORF">ABB27_04250</name>
</gene>
<accession>A0A0R0CYA7</accession>
<dbReference type="PATRIC" id="fig|405446.3.peg.76"/>
<dbReference type="CDD" id="cd00038">
    <property type="entry name" value="CAP_ED"/>
    <property type="match status" value="1"/>
</dbReference>
<evidence type="ECO:0000313" key="7">
    <source>
        <dbReference type="Proteomes" id="UP000051863"/>
    </source>
</evidence>
<dbReference type="InterPro" id="IPR029787">
    <property type="entry name" value="Nucleotide_cyclase"/>
</dbReference>
<dbReference type="Proteomes" id="UP000051863">
    <property type="component" value="Unassembled WGS sequence"/>
</dbReference>
<dbReference type="GO" id="GO:0043709">
    <property type="term" value="P:cell adhesion involved in single-species biofilm formation"/>
    <property type="evidence" value="ECO:0007669"/>
    <property type="project" value="TreeGrafter"/>
</dbReference>
<dbReference type="InterPro" id="IPR043128">
    <property type="entry name" value="Rev_trsase/Diguanyl_cyclase"/>
</dbReference>
<dbReference type="Gene3D" id="2.60.120.10">
    <property type="entry name" value="Jelly Rolls"/>
    <property type="match status" value="1"/>
</dbReference>
<dbReference type="GO" id="GO:0005886">
    <property type="term" value="C:plasma membrane"/>
    <property type="evidence" value="ECO:0007669"/>
    <property type="project" value="TreeGrafter"/>
</dbReference>